<dbReference type="InterPro" id="IPR000524">
    <property type="entry name" value="Tscrpt_reg_HTH_GntR"/>
</dbReference>
<evidence type="ECO:0000256" key="2">
    <source>
        <dbReference type="ARBA" id="ARBA00023125"/>
    </source>
</evidence>
<dbReference type="GO" id="GO:0003700">
    <property type="term" value="F:DNA-binding transcription factor activity"/>
    <property type="evidence" value="ECO:0007669"/>
    <property type="project" value="InterPro"/>
</dbReference>
<dbReference type="InterPro" id="IPR011711">
    <property type="entry name" value="GntR_C"/>
</dbReference>
<sequence length="232" mass="25548">MPNQPVAAVAKSSDEIANDIANAIVEGRLPPGTKLKEEALAKVYSVSRTKIRAALLMLAKDELIEIAPEKGASVSRLSKDEVREIFEVRRILEVALVREFAQKAQSADYRRLDEHMAREREALAARDVRLRAKLLAEFHTLLAEIVGNQVLLNILKKLTARTALTAMRHQSDDGATCSSDEHARIIEAARAGDVERAIEMTLHHLAHVQGDMEDGCAEANRESDLIAALLTC</sequence>
<keyword evidence="2" id="KW-0238">DNA-binding</keyword>
<dbReference type="GO" id="GO:0003677">
    <property type="term" value="F:DNA binding"/>
    <property type="evidence" value="ECO:0007669"/>
    <property type="project" value="UniProtKB-KW"/>
</dbReference>
<evidence type="ECO:0000256" key="3">
    <source>
        <dbReference type="ARBA" id="ARBA00023163"/>
    </source>
</evidence>
<dbReference type="SMART" id="SM00895">
    <property type="entry name" value="FCD"/>
    <property type="match status" value="1"/>
</dbReference>
<name>A0A418WXQ3_9BURK</name>
<dbReference type="SMART" id="SM00345">
    <property type="entry name" value="HTH_GNTR"/>
    <property type="match status" value="1"/>
</dbReference>
<feature type="domain" description="HTH gntR-type" evidence="4">
    <location>
        <begin position="10"/>
        <end position="77"/>
    </location>
</feature>
<dbReference type="PANTHER" id="PTHR43537">
    <property type="entry name" value="TRANSCRIPTIONAL REGULATOR, GNTR FAMILY"/>
    <property type="match status" value="1"/>
</dbReference>
<evidence type="ECO:0000313" key="6">
    <source>
        <dbReference type="Proteomes" id="UP000285190"/>
    </source>
</evidence>
<gene>
    <name evidence="5" type="ORF">D3870_01460</name>
</gene>
<dbReference type="RefSeq" id="WP_119736075.1">
    <property type="nucleotide sequence ID" value="NZ_QYUN01000002.1"/>
</dbReference>
<dbReference type="SUPFAM" id="SSF46785">
    <property type="entry name" value="Winged helix' DNA-binding domain"/>
    <property type="match status" value="1"/>
</dbReference>
<dbReference type="SUPFAM" id="SSF48008">
    <property type="entry name" value="GntR ligand-binding domain-like"/>
    <property type="match status" value="1"/>
</dbReference>
<dbReference type="Pfam" id="PF00392">
    <property type="entry name" value="GntR"/>
    <property type="match status" value="1"/>
</dbReference>
<organism evidence="5 6">
    <name type="scientific">Noviherbaspirillum cavernae</name>
    <dbReference type="NCBI Taxonomy" id="2320862"/>
    <lineage>
        <taxon>Bacteria</taxon>
        <taxon>Pseudomonadati</taxon>
        <taxon>Pseudomonadota</taxon>
        <taxon>Betaproteobacteria</taxon>
        <taxon>Burkholderiales</taxon>
        <taxon>Oxalobacteraceae</taxon>
        <taxon>Noviherbaspirillum</taxon>
    </lineage>
</organism>
<dbReference type="InterPro" id="IPR036388">
    <property type="entry name" value="WH-like_DNA-bd_sf"/>
</dbReference>
<reference evidence="5 6" key="1">
    <citation type="submission" date="2018-09" db="EMBL/GenBank/DDBJ databases">
        <authorList>
            <person name="Zhu H."/>
        </authorList>
    </citation>
    <scope>NUCLEOTIDE SEQUENCE [LARGE SCALE GENOMIC DNA]</scope>
    <source>
        <strain evidence="5 6">K2R10-39</strain>
    </source>
</reference>
<keyword evidence="1" id="KW-0805">Transcription regulation</keyword>
<proteinExistence type="predicted"/>
<comment type="caution">
    <text evidence="5">The sequence shown here is derived from an EMBL/GenBank/DDBJ whole genome shotgun (WGS) entry which is preliminary data.</text>
</comment>
<dbReference type="PROSITE" id="PS50949">
    <property type="entry name" value="HTH_GNTR"/>
    <property type="match status" value="1"/>
</dbReference>
<dbReference type="AlphaFoldDB" id="A0A418WXQ3"/>
<dbReference type="InterPro" id="IPR008920">
    <property type="entry name" value="TF_FadR/GntR_C"/>
</dbReference>
<dbReference type="Gene3D" id="1.20.120.530">
    <property type="entry name" value="GntR ligand-binding domain-like"/>
    <property type="match status" value="1"/>
</dbReference>
<dbReference type="OrthoDB" id="5243844at2"/>
<keyword evidence="6" id="KW-1185">Reference proteome</keyword>
<dbReference type="PANTHER" id="PTHR43537:SF53">
    <property type="entry name" value="HTH-TYPE TRANSCRIPTIONAL REPRESSOR NANR"/>
    <property type="match status" value="1"/>
</dbReference>
<accession>A0A418WXQ3</accession>
<dbReference type="Proteomes" id="UP000285190">
    <property type="component" value="Unassembled WGS sequence"/>
</dbReference>
<evidence type="ECO:0000256" key="1">
    <source>
        <dbReference type="ARBA" id="ARBA00023015"/>
    </source>
</evidence>
<keyword evidence="3" id="KW-0804">Transcription</keyword>
<protein>
    <submittedName>
        <fullName evidence="5">GntR family transcriptional regulator</fullName>
    </submittedName>
</protein>
<dbReference type="Pfam" id="PF07729">
    <property type="entry name" value="FCD"/>
    <property type="match status" value="1"/>
</dbReference>
<evidence type="ECO:0000313" key="5">
    <source>
        <dbReference type="EMBL" id="RJG04865.1"/>
    </source>
</evidence>
<dbReference type="InterPro" id="IPR036390">
    <property type="entry name" value="WH_DNA-bd_sf"/>
</dbReference>
<evidence type="ECO:0000259" key="4">
    <source>
        <dbReference type="PROSITE" id="PS50949"/>
    </source>
</evidence>
<dbReference type="Gene3D" id="1.10.10.10">
    <property type="entry name" value="Winged helix-like DNA-binding domain superfamily/Winged helix DNA-binding domain"/>
    <property type="match status" value="1"/>
</dbReference>
<dbReference type="EMBL" id="QYUN01000002">
    <property type="protein sequence ID" value="RJG04865.1"/>
    <property type="molecule type" value="Genomic_DNA"/>
</dbReference>